<evidence type="ECO:0000313" key="1">
    <source>
        <dbReference type="EMBL" id="RWU83888.1"/>
    </source>
</evidence>
<comment type="caution">
    <text evidence="1">The sequence shown here is derived from an EMBL/GenBank/DDBJ whole genome shotgun (WGS) entry which is preliminary data.</text>
</comment>
<evidence type="ECO:0000313" key="2">
    <source>
        <dbReference type="Proteomes" id="UP000288711"/>
    </source>
</evidence>
<protein>
    <submittedName>
        <fullName evidence="1">Phosphatidylinositol kinase</fullName>
    </submittedName>
</protein>
<dbReference type="NCBIfam" id="TIGR03843">
    <property type="entry name" value="SCO1664 family protein"/>
    <property type="match status" value="1"/>
</dbReference>
<organism evidence="1 2">
    <name type="scientific">Janibacter hoylei PVAS-1</name>
    <dbReference type="NCBI Taxonomy" id="1210046"/>
    <lineage>
        <taxon>Bacteria</taxon>
        <taxon>Bacillati</taxon>
        <taxon>Actinomycetota</taxon>
        <taxon>Actinomycetes</taxon>
        <taxon>Micrococcales</taxon>
        <taxon>Intrasporangiaceae</taxon>
        <taxon>Janibacter</taxon>
    </lineage>
</organism>
<reference evidence="1 2" key="1">
    <citation type="journal article" date="2009" name="Int. J. Syst. Evol. Microbiol.">
        <title>Janibacter hoylei sp. nov., Bacillus isronensis sp. nov. and Bacillus aryabhattai sp. nov., isolated from cryotubes used for collecting air from the upper atmosphere.</title>
        <authorList>
            <person name="Shivaji S."/>
            <person name="Chaturvedi P."/>
            <person name="Begum Z."/>
            <person name="Pindi P.K."/>
            <person name="Manorama R."/>
            <person name="Padmanaban D.A."/>
            <person name="Shouche Y.S."/>
            <person name="Pawar S."/>
            <person name="Vaishampayan P."/>
            <person name="Dutt C.B."/>
            <person name="Datta G.N."/>
            <person name="Manchanda R.K."/>
            <person name="Rao U.R."/>
            <person name="Bhargava P.M."/>
            <person name="Narlikar J.V."/>
        </authorList>
    </citation>
    <scope>NUCLEOTIDE SEQUENCE [LARGE SCALE GENOMIC DNA]</scope>
    <source>
        <strain evidence="1 2">PVAS-1</strain>
    </source>
</reference>
<keyword evidence="1" id="KW-0808">Transferase</keyword>
<gene>
    <name evidence="1" type="ORF">CWN80_08030</name>
</gene>
<dbReference type="AlphaFoldDB" id="A0A444B669"/>
<proteinExistence type="predicted"/>
<accession>A0A444B669</accession>
<dbReference type="Proteomes" id="UP000288711">
    <property type="component" value="Unassembled WGS sequence"/>
</dbReference>
<dbReference type="EMBL" id="PIPF01000007">
    <property type="protein sequence ID" value="RWU83888.1"/>
    <property type="molecule type" value="Genomic_DNA"/>
</dbReference>
<keyword evidence="1" id="KW-0418">Kinase</keyword>
<keyword evidence="2" id="KW-1185">Reference proteome</keyword>
<name>A0A444B669_9MICO</name>
<dbReference type="GO" id="GO:0016301">
    <property type="term" value="F:kinase activity"/>
    <property type="evidence" value="ECO:0007669"/>
    <property type="project" value="UniProtKB-KW"/>
</dbReference>
<sequence length="273" mass="29014">MPPSQRLQALTVAGPPSLVDGELAVLGRHPLASNVVLVAEVRAAGHEPLLVAYKPVDGERPLWDFPDGTLAAREVAASVVDRLGGFDLVPETVWRDGPAGPGAVQRWVGDATSLCPTPVAVTPPDAVPDGNIVVLEGEDAEGAPLLVSHPDDPRLRTMAVLDAVLNNSDRKGGHILEHDGRLWGIDHGVGLHAEPKLRTVLWGWAGDPIQPADLERLSRLDAALDRAEVRAELTVLITPVELAALAERVADLLGEGRHPEPSGEWPSIPWPPL</sequence>
<dbReference type="InterPro" id="IPR022292">
    <property type="entry name" value="CHP03843"/>
</dbReference>